<evidence type="ECO:0000313" key="2">
    <source>
        <dbReference type="Proteomes" id="UP000757604"/>
    </source>
</evidence>
<name>A0ABS7HG28_9HYPH</name>
<proteinExistence type="predicted"/>
<dbReference type="Proteomes" id="UP000757604">
    <property type="component" value="Unassembled WGS sequence"/>
</dbReference>
<protein>
    <submittedName>
        <fullName evidence="1">Uncharacterized protein</fullName>
    </submittedName>
</protein>
<gene>
    <name evidence="1" type="ORF">JNB71_20710</name>
</gene>
<keyword evidence="2" id="KW-1185">Reference proteome</keyword>
<accession>A0ABS7HG28</accession>
<dbReference type="RefSeq" id="WP_220373659.1">
    <property type="nucleotide sequence ID" value="NZ_JAEUAO010000005.1"/>
</dbReference>
<dbReference type="EMBL" id="JAEUAO010000005">
    <property type="protein sequence ID" value="MBW9065730.1"/>
    <property type="molecule type" value="Genomic_DNA"/>
</dbReference>
<comment type="caution">
    <text evidence="1">The sequence shown here is derived from an EMBL/GenBank/DDBJ whole genome shotgun (WGS) entry which is preliminary data.</text>
</comment>
<sequence>MIPIACLFKDLYNDRWGNPRYPNPGDARACAGPPRLRARRPSAWSLTIPIDRRLR</sequence>
<organism evidence="1 2">
    <name type="scientific">Rhizobium herbae</name>
    <dbReference type="NCBI Taxonomy" id="508661"/>
    <lineage>
        <taxon>Bacteria</taxon>
        <taxon>Pseudomonadati</taxon>
        <taxon>Pseudomonadota</taxon>
        <taxon>Alphaproteobacteria</taxon>
        <taxon>Hyphomicrobiales</taxon>
        <taxon>Rhizobiaceae</taxon>
        <taxon>Rhizobium/Agrobacterium group</taxon>
        <taxon>Rhizobium</taxon>
    </lineage>
</organism>
<evidence type="ECO:0000313" key="1">
    <source>
        <dbReference type="EMBL" id="MBW9065730.1"/>
    </source>
</evidence>
<reference evidence="1 2" key="1">
    <citation type="journal article" date="2021" name="MBio">
        <title>Poor Competitiveness of Bradyrhizobium in Pigeon Pea Root Colonization in Indian Soils.</title>
        <authorList>
            <person name="Chalasani D."/>
            <person name="Basu A."/>
            <person name="Pullabhotla S.V.S.R.N."/>
            <person name="Jorrin B."/>
            <person name="Neal A.L."/>
            <person name="Poole P.S."/>
            <person name="Podile A.R."/>
            <person name="Tkacz A."/>
        </authorList>
    </citation>
    <scope>NUCLEOTIDE SEQUENCE [LARGE SCALE GENOMIC DNA]</scope>
    <source>
        <strain evidence="1 2">HU44</strain>
    </source>
</reference>